<keyword evidence="3" id="KW-1185">Reference proteome</keyword>
<sequence>MRILSFLSTSLLVITLNAQKLPQYVNGKEAYKQILNEEIQFPQVNLKTLECGYISTIFHVDVNGEIDSVFYRNTGLNNAFDEKVQAFASKIEKFNSFKGKNGKASSYFVFQPVGFLFSDKVCPSWNKLSSDSNWVHKDSVFYYPEHNIYRDSRNISNIIFRDKGLELVNDGKYKEAISYFEEGMAFEPENDFYPYNLGICYYHIRKIDKACEYLKTAKKMGNKYAKSVYKEKCNF</sequence>
<dbReference type="InterPro" id="IPR019734">
    <property type="entry name" value="TPR_rpt"/>
</dbReference>
<dbReference type="OrthoDB" id="9781208at2"/>
<name>A0A5C6UUE4_9FLAO</name>
<evidence type="ECO:0000313" key="2">
    <source>
        <dbReference type="EMBL" id="TXC76214.1"/>
    </source>
</evidence>
<feature type="repeat" description="TPR" evidence="1">
    <location>
        <begin position="157"/>
        <end position="190"/>
    </location>
</feature>
<keyword evidence="1" id="KW-0802">TPR repeat</keyword>
<comment type="caution">
    <text evidence="2">The sequence shown here is derived from an EMBL/GenBank/DDBJ whole genome shotgun (WGS) entry which is preliminary data.</text>
</comment>
<accession>A0A5C6UUE4</accession>
<gene>
    <name evidence="2" type="ORF">FRX97_10730</name>
</gene>
<dbReference type="RefSeq" id="WP_147015216.1">
    <property type="nucleotide sequence ID" value="NZ_VORB01000010.1"/>
</dbReference>
<protein>
    <submittedName>
        <fullName evidence="2">Uncharacterized protein</fullName>
    </submittedName>
</protein>
<evidence type="ECO:0000313" key="3">
    <source>
        <dbReference type="Proteomes" id="UP000321168"/>
    </source>
</evidence>
<dbReference type="Proteomes" id="UP000321168">
    <property type="component" value="Unassembled WGS sequence"/>
</dbReference>
<dbReference type="SUPFAM" id="SSF48452">
    <property type="entry name" value="TPR-like"/>
    <property type="match status" value="1"/>
</dbReference>
<dbReference type="PROSITE" id="PS50005">
    <property type="entry name" value="TPR"/>
    <property type="match status" value="1"/>
</dbReference>
<proteinExistence type="predicted"/>
<dbReference type="EMBL" id="VORB01000010">
    <property type="protein sequence ID" value="TXC76214.1"/>
    <property type="molecule type" value="Genomic_DNA"/>
</dbReference>
<reference evidence="2 3" key="1">
    <citation type="submission" date="2019-08" db="EMBL/GenBank/DDBJ databases">
        <title>Genome of Luteibaculum oceani JCM 18817.</title>
        <authorList>
            <person name="Bowman J.P."/>
        </authorList>
    </citation>
    <scope>NUCLEOTIDE SEQUENCE [LARGE SCALE GENOMIC DNA]</scope>
    <source>
        <strain evidence="2 3">JCM 18817</strain>
    </source>
</reference>
<dbReference type="AlphaFoldDB" id="A0A5C6UUE4"/>
<dbReference type="Gene3D" id="1.25.40.10">
    <property type="entry name" value="Tetratricopeptide repeat domain"/>
    <property type="match status" value="1"/>
</dbReference>
<dbReference type="InterPro" id="IPR011990">
    <property type="entry name" value="TPR-like_helical_dom_sf"/>
</dbReference>
<evidence type="ECO:0000256" key="1">
    <source>
        <dbReference type="PROSITE-ProRule" id="PRU00339"/>
    </source>
</evidence>
<organism evidence="2 3">
    <name type="scientific">Luteibaculum oceani</name>
    <dbReference type="NCBI Taxonomy" id="1294296"/>
    <lineage>
        <taxon>Bacteria</taxon>
        <taxon>Pseudomonadati</taxon>
        <taxon>Bacteroidota</taxon>
        <taxon>Flavobacteriia</taxon>
        <taxon>Flavobacteriales</taxon>
        <taxon>Luteibaculaceae</taxon>
        <taxon>Luteibaculum</taxon>
    </lineage>
</organism>